<keyword evidence="2" id="KW-1185">Reference proteome</keyword>
<dbReference type="Proteomes" id="UP000692954">
    <property type="component" value="Unassembled WGS sequence"/>
</dbReference>
<name>A0A8S1RS34_9CILI</name>
<proteinExistence type="predicted"/>
<evidence type="ECO:0000313" key="1">
    <source>
        <dbReference type="EMBL" id="CAD8129765.1"/>
    </source>
</evidence>
<dbReference type="AlphaFoldDB" id="A0A8S1RS34"/>
<accession>A0A8S1RS34</accession>
<evidence type="ECO:0000313" key="2">
    <source>
        <dbReference type="Proteomes" id="UP000692954"/>
    </source>
</evidence>
<protein>
    <submittedName>
        <fullName evidence="1">Uncharacterized protein</fullName>
    </submittedName>
</protein>
<dbReference type="EMBL" id="CAJJDN010000243">
    <property type="protein sequence ID" value="CAD8129765.1"/>
    <property type="molecule type" value="Genomic_DNA"/>
</dbReference>
<gene>
    <name evidence="1" type="ORF">PSON_ATCC_30995.1.T2430016</name>
</gene>
<comment type="caution">
    <text evidence="1">The sequence shown here is derived from an EMBL/GenBank/DDBJ whole genome shotgun (WGS) entry which is preliminary data.</text>
</comment>
<sequence>MWFDRMTIPIKLLNDLQSLEGTVQNQIQKSKSKSQILRKSMLMKKLTDGKQIKMQHILKNQMKELESLLKIQKLGKYNQIKMNKKITNETVDTLKYIKNNSPFLSSLKLVSLENRTFLVYLKTV</sequence>
<reference evidence="1" key="1">
    <citation type="submission" date="2021-01" db="EMBL/GenBank/DDBJ databases">
        <authorList>
            <consortium name="Genoscope - CEA"/>
            <person name="William W."/>
        </authorList>
    </citation>
    <scope>NUCLEOTIDE SEQUENCE</scope>
</reference>
<organism evidence="1 2">
    <name type="scientific">Paramecium sonneborni</name>
    <dbReference type="NCBI Taxonomy" id="65129"/>
    <lineage>
        <taxon>Eukaryota</taxon>
        <taxon>Sar</taxon>
        <taxon>Alveolata</taxon>
        <taxon>Ciliophora</taxon>
        <taxon>Intramacronucleata</taxon>
        <taxon>Oligohymenophorea</taxon>
        <taxon>Peniculida</taxon>
        <taxon>Parameciidae</taxon>
        <taxon>Paramecium</taxon>
    </lineage>
</organism>